<dbReference type="PANTHER" id="PTHR43236:SF1">
    <property type="entry name" value="BLL7220 PROTEIN"/>
    <property type="match status" value="1"/>
</dbReference>
<name>A0A8J7FPD6_9FLAO</name>
<dbReference type="GO" id="GO:0003677">
    <property type="term" value="F:DNA binding"/>
    <property type="evidence" value="ECO:0007669"/>
    <property type="project" value="InterPro"/>
</dbReference>
<feature type="domain" description="HTH cro/C1-type" evidence="2">
    <location>
        <begin position="10"/>
        <end position="65"/>
    </location>
</feature>
<dbReference type="Pfam" id="PF06114">
    <property type="entry name" value="Peptidase_M78"/>
    <property type="match status" value="1"/>
</dbReference>
<dbReference type="SMART" id="SM00530">
    <property type="entry name" value="HTH_XRE"/>
    <property type="match status" value="1"/>
</dbReference>
<dbReference type="CDD" id="cd00093">
    <property type="entry name" value="HTH_XRE"/>
    <property type="match status" value="1"/>
</dbReference>
<evidence type="ECO:0000313" key="4">
    <source>
        <dbReference type="Proteomes" id="UP000608754"/>
    </source>
</evidence>
<organism evidence="3 4">
    <name type="scientific">Faecalibacter rhinopitheci</name>
    <dbReference type="NCBI Taxonomy" id="2779678"/>
    <lineage>
        <taxon>Bacteria</taxon>
        <taxon>Pseudomonadati</taxon>
        <taxon>Bacteroidota</taxon>
        <taxon>Flavobacteriia</taxon>
        <taxon>Flavobacteriales</taxon>
        <taxon>Weeksellaceae</taxon>
        <taxon>Faecalibacter</taxon>
    </lineage>
</organism>
<evidence type="ECO:0000256" key="1">
    <source>
        <dbReference type="ARBA" id="ARBA00007227"/>
    </source>
</evidence>
<dbReference type="PANTHER" id="PTHR43236">
    <property type="entry name" value="ANTITOXIN HIGA1"/>
    <property type="match status" value="1"/>
</dbReference>
<dbReference type="AlphaFoldDB" id="A0A8J7FPD6"/>
<dbReference type="InterPro" id="IPR010982">
    <property type="entry name" value="Lambda_DNA-bd_dom_sf"/>
</dbReference>
<sequence>MENVINTERVKLARESRGLSQSALSKKMKTASQVLLSKIEKGISNLTPEVLDELSQVLNYPKSFFYKNDELVPLKHFYFRKNLGTSQTKLKSLEAEINIINSNINELLDSIEIQNSIPYSNLEEFKNSPKILASRIKEFLNLPRGPIKDIVNLVEKLGIIIVYHNFNTDIKIDGVSLIGNNGVPIMIINKKIPDSRKSFTIAHELGHIIMHFKYGIITEDRDVEKEANEFASNLLMPNEDIKGDLFNLNSEKLFDLKRYWKVSAQAILYKSKDLGVLTPDQHRRWVTKFNYNGWRVKEPNEFNLTEPKLTQELIRIHLEELEYTKNDISELFGLSETELDQYYFNNYSSIKHYSSFKNNVIKLKLSV</sequence>
<dbReference type="Proteomes" id="UP000608754">
    <property type="component" value="Unassembled WGS sequence"/>
</dbReference>
<evidence type="ECO:0000259" key="2">
    <source>
        <dbReference type="PROSITE" id="PS50943"/>
    </source>
</evidence>
<dbReference type="PROSITE" id="PS50943">
    <property type="entry name" value="HTH_CROC1"/>
    <property type="match status" value="1"/>
</dbReference>
<comment type="caution">
    <text evidence="3">The sequence shown here is derived from an EMBL/GenBank/DDBJ whole genome shotgun (WGS) entry which is preliminary data.</text>
</comment>
<dbReference type="InterPro" id="IPR001387">
    <property type="entry name" value="Cro/C1-type_HTH"/>
</dbReference>
<dbReference type="Gene3D" id="1.10.10.2910">
    <property type="match status" value="1"/>
</dbReference>
<dbReference type="EMBL" id="JADGIK010000003">
    <property type="protein sequence ID" value="MBF0596904.1"/>
    <property type="molecule type" value="Genomic_DNA"/>
</dbReference>
<dbReference type="SUPFAM" id="SSF47413">
    <property type="entry name" value="lambda repressor-like DNA-binding domains"/>
    <property type="match status" value="1"/>
</dbReference>
<evidence type="ECO:0000313" key="3">
    <source>
        <dbReference type="EMBL" id="MBF0596904.1"/>
    </source>
</evidence>
<dbReference type="Gene3D" id="1.10.260.40">
    <property type="entry name" value="lambda repressor-like DNA-binding domains"/>
    <property type="match status" value="1"/>
</dbReference>
<gene>
    <name evidence="3" type="ORF">IM532_05495</name>
</gene>
<comment type="similarity">
    <text evidence="1">Belongs to the short-chain fatty acyl-CoA assimilation regulator (ScfR) family.</text>
</comment>
<proteinExistence type="inferred from homology"/>
<dbReference type="Pfam" id="PF01381">
    <property type="entry name" value="HTH_3"/>
    <property type="match status" value="1"/>
</dbReference>
<keyword evidence="4" id="KW-1185">Reference proteome</keyword>
<dbReference type="InterPro" id="IPR010359">
    <property type="entry name" value="IrrE_HExxH"/>
</dbReference>
<dbReference type="InterPro" id="IPR052345">
    <property type="entry name" value="Rad_response_metalloprotease"/>
</dbReference>
<accession>A0A8J7FPD6</accession>
<dbReference type="RefSeq" id="WP_194182454.1">
    <property type="nucleotide sequence ID" value="NZ_JADGIK010000003.1"/>
</dbReference>
<protein>
    <submittedName>
        <fullName evidence="3">XRE family transcriptional regulator</fullName>
    </submittedName>
</protein>
<reference evidence="3" key="1">
    <citation type="submission" date="2020-10" db="EMBL/GenBank/DDBJ databases">
        <authorList>
            <person name="Lu T."/>
            <person name="Wang Q."/>
            <person name="Han X."/>
        </authorList>
    </citation>
    <scope>NUCLEOTIDE SEQUENCE</scope>
    <source>
        <strain evidence="3">WQ 117</strain>
    </source>
</reference>